<name>A0A8S2B2T2_ARAAE</name>
<dbReference type="SMART" id="SM00343">
    <property type="entry name" value="ZnF_C2HC"/>
    <property type="match status" value="1"/>
</dbReference>
<dbReference type="PANTHER" id="PTHR48258">
    <property type="entry name" value="DUF4218 DOMAIN-CONTAINING PROTEIN-RELATED"/>
    <property type="match status" value="1"/>
</dbReference>
<dbReference type="InterPro" id="IPR029480">
    <property type="entry name" value="Transpos_assoc"/>
</dbReference>
<sequence>MMEQMQRIGTEFFSGGAKPEEADEWRMRIERNFRSISVYVGRAMDGEQARVQRFLGGLRAELRNHCLVRLFGTVVELVKRAALLEEGLKDEAVKRKWDETQRASQGGQGCFGCGSKDHRVASYLRRSGTDTRVCFHCKEVGHIKPKCPKLQQTEVAVVAAATSILTERLIAAAPQVYSIGEMGGPSTRPITFVPMDKAWVWLPRNSLEYEEGTTKFVLDATSCLGNVLAMFCPCVDCRNVVHQSNETVLEHLVIRGMDLKYKRSKCWSKHGEISDKTTDVHASENEAYDLFRTAFMESEGKQSSQQNNVEESETVETLGTLAGCKVKGKQACNVCGKDTPHRWLKFSRKHVYMGNRRRLRPDHPYRRRKVWFDNTVELGTTNRIQSGAEIYECLRDFRNEFGRPLEKKGKRKRMEADDDDDDVIAAEEYEEDDDQWRWKKMSIFFQLAYWKDLPARHNIDVMHVEKNVSDALLSILMHNGKSKDGLKARKDLEDIGIRSNLHTQKRGKRTYLPPAAYWLSKEEKRKFCRRLSKFRGPDGYCANISNCVSVDPPNIGSMKSHDHHVMLQNLFPVALRGLLPRGPRIAVSRICNFFNRLCQRVIDPEKLVTLESEVIETMCQYMKTLKAYVKNFARPEACMAEGYLAGECIAFCLEFLQKSVPVQETLNRNEDLEADQQILEGRPLHKATEKTLTDKERDIAHRYILMNTAVMEPYIELHLEELQATDVRCAKNETLLWKYHTERFPQWIKDKIPSNSKDHSSRLRWLAFGPRHIAQSYKGSSAKDTRQMADIVSFYGVIKEILMLDYHMFQIPVFRCIWANKGNGVKEEDGFTLVNLHMNQSAYLNDPFILASQAKQVFYSREDDSSPWYVCMRAPPRGYHELETVEEFVSGPLSVQPIEDLGDQSSDDESFCVRSDCEGLDVTPVVSLKKKKINKKSIIEENERDNEEERIEVATEGDDGVEEEDINGEEDIEEQENGAEDNEEQENGQSQENERENEVEDPIPPSTAGASETQTNQSDNKKRKSRGPTRMRKVAKNLEDKVEVEFNALGEHVGKGSVTLSSFLGPLAREHVPVLLDDWRQLDQRTKDVMWEEIQGRFNLKDDWQKESVFKQMGGLWRAAKSKLVTKVRSTKSKVALQQLKPSNVQCTSAWNSWVKNKNTAAFKERSEKYRQLRKGQIPHTTSRKGMTRLADEMKKNSSDPRKVTRSKVWIAGHTHSDGRPVREEFAETIEMIKTIDSEMDSTTSTDNVREDAVSQVLGKDRPGRVRGMGRGATVTKLAFLQTRDSHVKNLEASQAELKSKLESLQNLVSNLASKKRQTDDVSMSDLSNVSKRGVRCQLLDWCSNVEVVVGEGEFCSSEHTYKIGRIPLGRNAAAVLVKSTTVIHASVWRPTPTIFTLNEAVGHKIAWPLDKIILDEDINLSQPTKSVESEQPTDESLGRIKIFQYWSGDDDLIAEGMLLSTDHNELVDGRPLGHGAAVVKVLEVVKPEAYLWRPNPPISLMSDALNETIAWPIDRIQLLDVPANDESTRKSPQSATTPSSTTPSTASSKGAKQKCFLLDIDNTGQRVAIGRVSSTDPAEKVHHVPLGANASKVWVEVSKVEGARVWRANSEVKFIADAVGTTVAWPNDKIIFM</sequence>
<keyword evidence="1" id="KW-0479">Metal-binding</keyword>
<keyword evidence="1" id="KW-0863">Zinc-finger</keyword>
<organism evidence="5 6">
    <name type="scientific">Arabidopsis arenosa</name>
    <name type="common">Sand rock-cress</name>
    <name type="synonym">Cardaminopsis arenosa</name>
    <dbReference type="NCBI Taxonomy" id="38785"/>
    <lineage>
        <taxon>Eukaryota</taxon>
        <taxon>Viridiplantae</taxon>
        <taxon>Streptophyta</taxon>
        <taxon>Embryophyta</taxon>
        <taxon>Tracheophyta</taxon>
        <taxon>Spermatophyta</taxon>
        <taxon>Magnoliopsida</taxon>
        <taxon>eudicotyledons</taxon>
        <taxon>Gunneridae</taxon>
        <taxon>Pentapetalae</taxon>
        <taxon>rosids</taxon>
        <taxon>malvids</taxon>
        <taxon>Brassicales</taxon>
        <taxon>Brassicaceae</taxon>
        <taxon>Camelineae</taxon>
        <taxon>Arabidopsis</taxon>
    </lineage>
</organism>
<dbReference type="InterPro" id="IPR004264">
    <property type="entry name" value="Transposase_23"/>
</dbReference>
<feature type="compositionally biased region" description="Low complexity" evidence="3">
    <location>
        <begin position="1532"/>
        <end position="1549"/>
    </location>
</feature>
<evidence type="ECO:0000313" key="5">
    <source>
        <dbReference type="EMBL" id="CAE6226161.1"/>
    </source>
</evidence>
<dbReference type="EMBL" id="LR999458">
    <property type="protein sequence ID" value="CAE6226161.1"/>
    <property type="molecule type" value="Genomic_DNA"/>
</dbReference>
<dbReference type="Proteomes" id="UP000682877">
    <property type="component" value="Chromosome 8"/>
</dbReference>
<protein>
    <recommendedName>
        <fullName evidence="4">CCHC-type domain-containing protein</fullName>
    </recommendedName>
</protein>
<dbReference type="Pfam" id="PF13952">
    <property type="entry name" value="DUF4216"/>
    <property type="match status" value="1"/>
</dbReference>
<dbReference type="PROSITE" id="PS50158">
    <property type="entry name" value="ZF_CCHC"/>
    <property type="match status" value="1"/>
</dbReference>
<evidence type="ECO:0000256" key="2">
    <source>
        <dbReference type="SAM" id="Coils"/>
    </source>
</evidence>
<feature type="region of interest" description="Disordered" evidence="3">
    <location>
        <begin position="1524"/>
        <end position="1551"/>
    </location>
</feature>
<gene>
    <name evidence="5" type="ORF">AARE701A_LOCUS20829</name>
</gene>
<accession>A0A8S2B2T2</accession>
<feature type="compositionally biased region" description="Polar residues" evidence="3">
    <location>
        <begin position="1008"/>
        <end position="1018"/>
    </location>
</feature>
<evidence type="ECO:0000256" key="3">
    <source>
        <dbReference type="SAM" id="MobiDB-lite"/>
    </source>
</evidence>
<feature type="compositionally biased region" description="Basic residues" evidence="3">
    <location>
        <begin position="1021"/>
        <end position="1035"/>
    </location>
</feature>
<reference evidence="5" key="1">
    <citation type="submission" date="2021-01" db="EMBL/GenBank/DDBJ databases">
        <authorList>
            <person name="Bezrukov I."/>
        </authorList>
    </citation>
    <scope>NUCLEOTIDE SEQUENCE</scope>
</reference>
<dbReference type="InterPro" id="IPR025312">
    <property type="entry name" value="DUF4216"/>
</dbReference>
<dbReference type="PANTHER" id="PTHR48258:SF3">
    <property type="entry name" value="FK506-BINDING PROTEIN 4-LIKE ISOFORM X1"/>
    <property type="match status" value="1"/>
</dbReference>
<dbReference type="InterPro" id="IPR004252">
    <property type="entry name" value="Probable_transposase_24"/>
</dbReference>
<keyword evidence="6" id="KW-1185">Reference proteome</keyword>
<dbReference type="GO" id="GO:0008270">
    <property type="term" value="F:zinc ion binding"/>
    <property type="evidence" value="ECO:0007669"/>
    <property type="project" value="UniProtKB-KW"/>
</dbReference>
<dbReference type="InterPro" id="IPR004242">
    <property type="entry name" value="Transposase_21"/>
</dbReference>
<feature type="domain" description="CCHC-type" evidence="4">
    <location>
        <begin position="134"/>
        <end position="149"/>
    </location>
</feature>
<dbReference type="InterPro" id="IPR001878">
    <property type="entry name" value="Znf_CCHC"/>
</dbReference>
<dbReference type="SUPFAM" id="SSF57756">
    <property type="entry name" value="Retrovirus zinc finger-like domains"/>
    <property type="match status" value="1"/>
</dbReference>
<keyword evidence="2" id="KW-0175">Coiled coil</keyword>
<dbReference type="Pfam" id="PF02992">
    <property type="entry name" value="Transposase_21"/>
    <property type="match status" value="1"/>
</dbReference>
<dbReference type="Pfam" id="PF03004">
    <property type="entry name" value="Transposase_24"/>
    <property type="match status" value="1"/>
</dbReference>
<proteinExistence type="predicted"/>
<keyword evidence="1" id="KW-0862">Zinc</keyword>
<dbReference type="Pfam" id="PF03017">
    <property type="entry name" value="Transposase_23"/>
    <property type="match status" value="1"/>
</dbReference>
<evidence type="ECO:0000256" key="1">
    <source>
        <dbReference type="PROSITE-ProRule" id="PRU00047"/>
    </source>
</evidence>
<evidence type="ECO:0000313" key="6">
    <source>
        <dbReference type="Proteomes" id="UP000682877"/>
    </source>
</evidence>
<evidence type="ECO:0000259" key="4">
    <source>
        <dbReference type="PROSITE" id="PS50158"/>
    </source>
</evidence>
<feature type="coiled-coil region" evidence="2">
    <location>
        <begin position="1288"/>
        <end position="1315"/>
    </location>
</feature>
<dbReference type="GO" id="GO:0003676">
    <property type="term" value="F:nucleic acid binding"/>
    <property type="evidence" value="ECO:0007669"/>
    <property type="project" value="InterPro"/>
</dbReference>
<feature type="region of interest" description="Disordered" evidence="3">
    <location>
        <begin position="942"/>
        <end position="1036"/>
    </location>
</feature>
<feature type="compositionally biased region" description="Acidic residues" evidence="3">
    <location>
        <begin position="942"/>
        <end position="986"/>
    </location>
</feature>
<dbReference type="Gene3D" id="4.10.60.10">
    <property type="entry name" value="Zinc finger, CCHC-type"/>
    <property type="match status" value="1"/>
</dbReference>
<dbReference type="InterPro" id="IPR036875">
    <property type="entry name" value="Znf_CCHC_sf"/>
</dbReference>
<dbReference type="Pfam" id="PF13963">
    <property type="entry name" value="Transpos_assoc"/>
    <property type="match status" value="1"/>
</dbReference>